<keyword evidence="2" id="KW-0539">Nucleus</keyword>
<reference evidence="6" key="1">
    <citation type="submission" date="2014-09" db="EMBL/GenBank/DDBJ databases">
        <authorList>
            <person name="Sharma Rahul"/>
            <person name="Thines Marco"/>
        </authorList>
    </citation>
    <scope>NUCLEOTIDE SEQUENCE [LARGE SCALE GENOMIC DNA]</scope>
</reference>
<dbReference type="InterPro" id="IPR000953">
    <property type="entry name" value="Chromo/chromo_shadow_dom"/>
</dbReference>
<accession>A0A0P1APW4</accession>
<name>A0A0P1APW4_PLAHL</name>
<dbReference type="AlphaFoldDB" id="A0A0P1APW4"/>
<dbReference type="GO" id="GO:0005634">
    <property type="term" value="C:nucleus"/>
    <property type="evidence" value="ECO:0007669"/>
    <property type="project" value="UniProtKB-SubCell"/>
</dbReference>
<dbReference type="SUPFAM" id="SSF54160">
    <property type="entry name" value="Chromo domain-like"/>
    <property type="match status" value="1"/>
</dbReference>
<comment type="subcellular location">
    <subcellularLocation>
        <location evidence="1">Nucleus</location>
    </subcellularLocation>
</comment>
<dbReference type="InterPro" id="IPR016197">
    <property type="entry name" value="Chromo-like_dom_sf"/>
</dbReference>
<organism evidence="5 6">
    <name type="scientific">Plasmopara halstedii</name>
    <name type="common">Downy mildew of sunflower</name>
    <dbReference type="NCBI Taxonomy" id="4781"/>
    <lineage>
        <taxon>Eukaryota</taxon>
        <taxon>Sar</taxon>
        <taxon>Stramenopiles</taxon>
        <taxon>Oomycota</taxon>
        <taxon>Peronosporomycetes</taxon>
        <taxon>Peronosporales</taxon>
        <taxon>Peronosporaceae</taxon>
        <taxon>Plasmopara</taxon>
    </lineage>
</organism>
<dbReference type="PROSITE" id="PS50013">
    <property type="entry name" value="CHROMO_2"/>
    <property type="match status" value="1"/>
</dbReference>
<sequence length="149" mass="16763">MEPSAPPLPAATHLPTPQLGVAPTERGSHQGMAAGARRAPNHQERPHSDMPLQHDAQPSFDHEGSHPQGLEEHRESPGGNRPSRHRQPPTLLDESGDVHYHVERLVGRRRYQGQTQYLVKWWGYPDSENSWEFETPLRQDCSGTVNAFD</sequence>
<evidence type="ECO:0000313" key="6">
    <source>
        <dbReference type="Proteomes" id="UP000054928"/>
    </source>
</evidence>
<dbReference type="GeneID" id="36408585"/>
<dbReference type="PANTHER" id="PTHR22812">
    <property type="entry name" value="CHROMOBOX PROTEIN"/>
    <property type="match status" value="1"/>
</dbReference>
<dbReference type="STRING" id="4781.A0A0P1APW4"/>
<dbReference type="InterPro" id="IPR051219">
    <property type="entry name" value="Heterochromatin_chromo-domain"/>
</dbReference>
<evidence type="ECO:0000259" key="4">
    <source>
        <dbReference type="PROSITE" id="PS50013"/>
    </source>
</evidence>
<dbReference type="RefSeq" id="XP_024579697.1">
    <property type="nucleotide sequence ID" value="XM_024729307.1"/>
</dbReference>
<feature type="region of interest" description="Disordered" evidence="3">
    <location>
        <begin position="1"/>
        <end position="97"/>
    </location>
</feature>
<dbReference type="OrthoDB" id="122625at2759"/>
<feature type="compositionally biased region" description="Basic and acidic residues" evidence="3">
    <location>
        <begin position="60"/>
        <end position="76"/>
    </location>
</feature>
<evidence type="ECO:0000313" key="5">
    <source>
        <dbReference type="EMBL" id="CEG43328.1"/>
    </source>
</evidence>
<dbReference type="Proteomes" id="UP000054928">
    <property type="component" value="Unassembled WGS sequence"/>
</dbReference>
<evidence type="ECO:0000256" key="3">
    <source>
        <dbReference type="SAM" id="MobiDB-lite"/>
    </source>
</evidence>
<dbReference type="InterPro" id="IPR023780">
    <property type="entry name" value="Chromo_domain"/>
</dbReference>
<keyword evidence="6" id="KW-1185">Reference proteome</keyword>
<protein>
    <submittedName>
        <fullName evidence="5">Heterochromatin-associated protein HP1 and related CHROMO domain proteins</fullName>
    </submittedName>
</protein>
<feature type="domain" description="Chromo" evidence="4">
    <location>
        <begin position="100"/>
        <end position="149"/>
    </location>
</feature>
<proteinExistence type="predicted"/>
<dbReference type="Pfam" id="PF00385">
    <property type="entry name" value="Chromo"/>
    <property type="match status" value="1"/>
</dbReference>
<dbReference type="CDD" id="cd00024">
    <property type="entry name" value="CD_CSD"/>
    <property type="match status" value="1"/>
</dbReference>
<dbReference type="Gene3D" id="2.40.50.40">
    <property type="match status" value="1"/>
</dbReference>
<evidence type="ECO:0000256" key="1">
    <source>
        <dbReference type="ARBA" id="ARBA00004123"/>
    </source>
</evidence>
<dbReference type="EMBL" id="CCYD01000653">
    <property type="protein sequence ID" value="CEG43328.1"/>
    <property type="molecule type" value="Genomic_DNA"/>
</dbReference>
<evidence type="ECO:0000256" key="2">
    <source>
        <dbReference type="ARBA" id="ARBA00023242"/>
    </source>
</evidence>